<dbReference type="AlphaFoldDB" id="A0A0F9HM19"/>
<evidence type="ECO:0000259" key="6">
    <source>
        <dbReference type="Pfam" id="PF22429"/>
    </source>
</evidence>
<dbReference type="NCBIfam" id="NF006684">
    <property type="entry name" value="PRK09229.1-5"/>
    <property type="match status" value="1"/>
</dbReference>
<feature type="domain" description="Formimidoylglutamate deiminase N-terminal" evidence="6">
    <location>
        <begin position="1"/>
        <end position="39"/>
    </location>
</feature>
<reference evidence="7" key="1">
    <citation type="journal article" date="2015" name="Nature">
        <title>Complex archaea that bridge the gap between prokaryotes and eukaryotes.</title>
        <authorList>
            <person name="Spang A."/>
            <person name="Saw J.H."/>
            <person name="Jorgensen S.L."/>
            <person name="Zaremba-Niedzwiedzka K."/>
            <person name="Martijn J."/>
            <person name="Lind A.E."/>
            <person name="van Eijk R."/>
            <person name="Schleper C."/>
            <person name="Guy L."/>
            <person name="Ettema T.J."/>
        </authorList>
    </citation>
    <scope>NUCLEOTIDE SEQUENCE</scope>
</reference>
<dbReference type="Pfam" id="PF01979">
    <property type="entry name" value="Amidohydro_1"/>
    <property type="match status" value="1"/>
</dbReference>
<dbReference type="InterPro" id="IPR006680">
    <property type="entry name" value="Amidohydro-rel"/>
</dbReference>
<dbReference type="InterPro" id="IPR010252">
    <property type="entry name" value="HutF"/>
</dbReference>
<keyword evidence="2" id="KW-0479">Metal-binding</keyword>
<sequence length="452" mass="48232">MIFAKQAKLASGWAQSVRLTVIDGRITAIASEQAAQASDICVDTLLPSVANLHSHSFQRAMAGMTEYRMAGKDSFWTWRDLMYRFTSHLTPEHVEAIAAFVFLEMQEAGYASVGEFHYLHHQPDGTPYDDLGELSGRIAAAASATGIGLTHLPVLYTYGGAGQAALQPGQARFGNTVDQFNELVTRARQHVAHLPDDCGVGIAPHSLRATSPDDLRAVLAHNTQGPIHIHIAEQPKEVADIESWLGARPVEWLLENADINLDWCLIHATHMTADETRGVAKSGAVAGLCPITEANLGDGPFNGPPYLTAGGAFGVGSDSNVLISLTEELRTLEYSQRLRDIARNVMVVGEGSVGDTIYTGAAKGGAQALGRGAGEIAVGALADLVAIDSTAPSLCALRQDQLLDGLVFAAKDDVVTDVWSAGRHAVRDGRHIKRDEIIANYRAALQSLMASV</sequence>
<name>A0A0F9HM19_9ZZZZ</name>
<dbReference type="GO" id="GO:0046872">
    <property type="term" value="F:metal ion binding"/>
    <property type="evidence" value="ECO:0007669"/>
    <property type="project" value="UniProtKB-KW"/>
</dbReference>
<comment type="caution">
    <text evidence="7">The sequence shown here is derived from an EMBL/GenBank/DDBJ whole genome shotgun (WGS) entry which is preliminary data.</text>
</comment>
<evidence type="ECO:0000256" key="2">
    <source>
        <dbReference type="ARBA" id="ARBA00022723"/>
    </source>
</evidence>
<dbReference type="GO" id="GO:0005829">
    <property type="term" value="C:cytosol"/>
    <property type="evidence" value="ECO:0007669"/>
    <property type="project" value="TreeGrafter"/>
</dbReference>
<dbReference type="NCBIfam" id="TIGR02022">
    <property type="entry name" value="hutF"/>
    <property type="match status" value="1"/>
</dbReference>
<dbReference type="GO" id="GO:0019239">
    <property type="term" value="F:deaminase activity"/>
    <property type="evidence" value="ECO:0007669"/>
    <property type="project" value="TreeGrafter"/>
</dbReference>
<proteinExistence type="predicted"/>
<evidence type="ECO:0000313" key="7">
    <source>
        <dbReference type="EMBL" id="KKM16207.1"/>
    </source>
</evidence>
<dbReference type="SUPFAM" id="SSF51556">
    <property type="entry name" value="Metallo-dependent hydrolases"/>
    <property type="match status" value="1"/>
</dbReference>
<dbReference type="NCBIfam" id="NF006681">
    <property type="entry name" value="PRK09229.1-2"/>
    <property type="match status" value="1"/>
</dbReference>
<dbReference type="Pfam" id="PF22429">
    <property type="entry name" value="HutF_N"/>
    <property type="match status" value="1"/>
</dbReference>
<dbReference type="PANTHER" id="PTHR11271">
    <property type="entry name" value="GUANINE DEAMINASE"/>
    <property type="match status" value="1"/>
</dbReference>
<keyword evidence="4" id="KW-0862">Zinc</keyword>
<dbReference type="Gene3D" id="3.20.20.140">
    <property type="entry name" value="Metal-dependent hydrolases"/>
    <property type="match status" value="1"/>
</dbReference>
<evidence type="ECO:0000259" key="5">
    <source>
        <dbReference type="Pfam" id="PF01979"/>
    </source>
</evidence>
<evidence type="ECO:0000256" key="3">
    <source>
        <dbReference type="ARBA" id="ARBA00022801"/>
    </source>
</evidence>
<dbReference type="Gene3D" id="2.30.40.10">
    <property type="entry name" value="Urease, subunit C, domain 1"/>
    <property type="match status" value="1"/>
</dbReference>
<comment type="cofactor">
    <cofactor evidence="1">
        <name>Zn(2+)</name>
        <dbReference type="ChEBI" id="CHEBI:29105"/>
    </cofactor>
</comment>
<dbReference type="EMBL" id="LAZR01014725">
    <property type="protein sequence ID" value="KKM16207.1"/>
    <property type="molecule type" value="Genomic_DNA"/>
</dbReference>
<dbReference type="InterPro" id="IPR051607">
    <property type="entry name" value="Metallo-dep_hydrolases"/>
</dbReference>
<gene>
    <name evidence="7" type="ORF">LCGC14_1688160</name>
</gene>
<dbReference type="SUPFAM" id="SSF51338">
    <property type="entry name" value="Composite domain of metallo-dependent hydrolases"/>
    <property type="match status" value="1"/>
</dbReference>
<protein>
    <submittedName>
        <fullName evidence="7">Uncharacterized protein</fullName>
    </submittedName>
</protein>
<feature type="domain" description="Amidohydrolase-related" evidence="5">
    <location>
        <begin position="44"/>
        <end position="423"/>
    </location>
</feature>
<dbReference type="InterPro" id="IPR011059">
    <property type="entry name" value="Metal-dep_hydrolase_composite"/>
</dbReference>
<organism evidence="7">
    <name type="scientific">marine sediment metagenome</name>
    <dbReference type="NCBI Taxonomy" id="412755"/>
    <lineage>
        <taxon>unclassified sequences</taxon>
        <taxon>metagenomes</taxon>
        <taxon>ecological metagenomes</taxon>
    </lineage>
</organism>
<keyword evidence="3" id="KW-0378">Hydrolase</keyword>
<dbReference type="PANTHER" id="PTHR11271:SF48">
    <property type="entry name" value="AMIDOHYDROLASE-RELATED DOMAIN-CONTAINING PROTEIN"/>
    <property type="match status" value="1"/>
</dbReference>
<dbReference type="InterPro" id="IPR032466">
    <property type="entry name" value="Metal_Hydrolase"/>
</dbReference>
<accession>A0A0F9HM19</accession>
<evidence type="ECO:0000256" key="4">
    <source>
        <dbReference type="ARBA" id="ARBA00022833"/>
    </source>
</evidence>
<evidence type="ECO:0000256" key="1">
    <source>
        <dbReference type="ARBA" id="ARBA00001947"/>
    </source>
</evidence>
<dbReference type="InterPro" id="IPR055156">
    <property type="entry name" value="HutF-like_N"/>
</dbReference>